<evidence type="ECO:0000256" key="13">
    <source>
        <dbReference type="PIRSR" id="PIRSR000099-1"/>
    </source>
</evidence>
<dbReference type="EC" id="1.1.1.23" evidence="3 11"/>
<sequence length="448" mass="47868">MTTTLSIRIFHDTDQARSFILRHRRLEETELPPRVQAGVQQVFGANLTAGEVVDRIIADVRSNGDTALFHYTRAIDGAALDRLEVSQEEITAAKAAVPQDVLEALELAKAQIETFHRRQLRTSWVHFDDDGALGQILRPMERVGVYTPAGRAPYPSSLLMSAIPARVAGVSEIVVCAPPGRDGTISPLILAAAEIAGVDRVFKLGGAQAIAALAYGTDSVPRVDKIVGPGNIFVVLAKRRVFGEVDIDQLPGPTETLVIADGSADPRLCAADLLAQAEHDPLASAILITTSANLAESVERELTTQLPVLERAEIAGESLATNGAIAVVPDLETAFDLANAYAPEHLCLLLANAWQHVDRVHHAGGIFVGESSPEVLGDYTAGPSHVMPTGQTARFSSPINVEEFLKIISVIGINQRGLRRLGPAAATLARAEGLTAHARAVERRLRPD</sequence>
<feature type="binding site" evidence="11 15">
    <location>
        <position position="254"/>
    </location>
    <ligand>
        <name>substrate</name>
    </ligand>
</feature>
<dbReference type="GO" id="GO:0004399">
    <property type="term" value="F:histidinol dehydrogenase activity"/>
    <property type="evidence" value="ECO:0007669"/>
    <property type="project" value="UniProtKB-UniRule"/>
</dbReference>
<keyword evidence="7 11" id="KW-0560">Oxidoreductase</keyword>
<dbReference type="GO" id="GO:0051287">
    <property type="term" value="F:NAD binding"/>
    <property type="evidence" value="ECO:0007669"/>
    <property type="project" value="InterPro"/>
</dbReference>
<feature type="binding site" evidence="11 14">
    <location>
        <position position="231"/>
    </location>
    <ligand>
        <name>NAD(+)</name>
        <dbReference type="ChEBI" id="CHEBI:57540"/>
    </ligand>
</feature>
<evidence type="ECO:0000313" key="19">
    <source>
        <dbReference type="Proteomes" id="UP000004221"/>
    </source>
</evidence>
<dbReference type="PANTHER" id="PTHR21256">
    <property type="entry name" value="HISTIDINOL DEHYDROGENASE HDH"/>
    <property type="match status" value="1"/>
</dbReference>
<feature type="active site" description="Proton acceptor" evidence="11 13">
    <location>
        <position position="345"/>
    </location>
</feature>
<feature type="binding site" evidence="11 16">
    <location>
        <position position="276"/>
    </location>
    <ligand>
        <name>Zn(2+)</name>
        <dbReference type="ChEBI" id="CHEBI:29105"/>
    </ligand>
</feature>
<keyword evidence="5 11" id="KW-0479">Metal-binding</keyword>
<dbReference type="GO" id="GO:0005829">
    <property type="term" value="C:cytosol"/>
    <property type="evidence" value="ECO:0007669"/>
    <property type="project" value="TreeGrafter"/>
</dbReference>
<gene>
    <name evidence="11 18" type="primary">hisD</name>
    <name evidence="18" type="ORF">NITHO_760020</name>
</gene>
<comment type="similarity">
    <text evidence="2 11 12 17">Belongs to the histidinol dehydrogenase family.</text>
</comment>
<feature type="binding site" evidence="11 15">
    <location>
        <position position="378"/>
    </location>
    <ligand>
        <name>substrate</name>
    </ligand>
</feature>
<dbReference type="Gene3D" id="1.20.5.1300">
    <property type="match status" value="1"/>
</dbReference>
<feature type="binding site" evidence="11 15">
    <location>
        <position position="432"/>
    </location>
    <ligand>
        <name>substrate</name>
    </ligand>
</feature>
<dbReference type="PRINTS" id="PR00083">
    <property type="entry name" value="HOLDHDRGNASE"/>
</dbReference>
<dbReference type="Gene3D" id="3.40.50.1980">
    <property type="entry name" value="Nitrogenase molybdenum iron protein domain"/>
    <property type="match status" value="2"/>
</dbReference>
<dbReference type="FunFam" id="1.20.5.1300:FF:000002">
    <property type="entry name" value="Histidinol dehydrogenase, chloroplastic"/>
    <property type="match status" value="1"/>
</dbReference>
<feature type="binding site" evidence="11 16">
    <location>
        <position position="378"/>
    </location>
    <ligand>
        <name>Zn(2+)</name>
        <dbReference type="ChEBI" id="CHEBI:29105"/>
    </ligand>
</feature>
<evidence type="ECO:0000256" key="11">
    <source>
        <dbReference type="HAMAP-Rule" id="MF_01024"/>
    </source>
</evidence>
<reference evidence="18 19" key="1">
    <citation type="journal article" date="2012" name="ISME J.">
        <title>Nitrification expanded: discovery, physiology and genomics of a nitrite-oxidizing bacterium from the phylum Chloroflexi.</title>
        <authorList>
            <person name="Sorokin D.Y."/>
            <person name="Lucker S."/>
            <person name="Vejmelkova D."/>
            <person name="Kostrikina N.A."/>
            <person name="Kleerebezem R."/>
            <person name="Rijpstra W.I."/>
            <person name="Damste J.S."/>
            <person name="Le Paslier D."/>
            <person name="Muyzer G."/>
            <person name="Wagner M."/>
            <person name="van Loosdrecht M.C."/>
            <person name="Daims H."/>
        </authorList>
    </citation>
    <scope>NUCLEOTIDE SEQUENCE [LARGE SCALE GENOMIC DNA]</scope>
    <source>
        <strain evidence="19">none</strain>
    </source>
</reference>
<dbReference type="OrthoDB" id="9805269at2"/>
<evidence type="ECO:0000256" key="4">
    <source>
        <dbReference type="ARBA" id="ARBA00022605"/>
    </source>
</evidence>
<comment type="caution">
    <text evidence="18">The sequence shown here is derived from an EMBL/GenBank/DDBJ whole genome shotgun (WGS) entry which is preliminary data.</text>
</comment>
<evidence type="ECO:0000313" key="18">
    <source>
        <dbReference type="EMBL" id="CCF86141.1"/>
    </source>
</evidence>
<evidence type="ECO:0000256" key="6">
    <source>
        <dbReference type="ARBA" id="ARBA00022833"/>
    </source>
</evidence>
<dbReference type="PANTHER" id="PTHR21256:SF2">
    <property type="entry name" value="HISTIDINE BIOSYNTHESIS TRIFUNCTIONAL PROTEIN"/>
    <property type="match status" value="1"/>
</dbReference>
<dbReference type="GO" id="GO:0008270">
    <property type="term" value="F:zinc ion binding"/>
    <property type="evidence" value="ECO:0007669"/>
    <property type="project" value="UniProtKB-UniRule"/>
</dbReference>
<dbReference type="PROSITE" id="PS00611">
    <property type="entry name" value="HISOL_DEHYDROGENASE"/>
    <property type="match status" value="1"/>
</dbReference>
<keyword evidence="19" id="KW-1185">Reference proteome</keyword>
<dbReference type="GO" id="GO:0000105">
    <property type="term" value="P:L-histidine biosynthetic process"/>
    <property type="evidence" value="ECO:0007669"/>
    <property type="project" value="UniProtKB-UniRule"/>
</dbReference>
<evidence type="ECO:0000256" key="14">
    <source>
        <dbReference type="PIRSR" id="PIRSR000099-2"/>
    </source>
</evidence>
<evidence type="ECO:0000256" key="8">
    <source>
        <dbReference type="ARBA" id="ARBA00023027"/>
    </source>
</evidence>
<comment type="pathway">
    <text evidence="1 11">Amino-acid biosynthesis; L-histidine biosynthesis; L-histidine from 5-phospho-alpha-D-ribose 1-diphosphate: step 9/9.</text>
</comment>
<dbReference type="UniPathway" id="UPA00031">
    <property type="reaction ID" value="UER00014"/>
</dbReference>
<evidence type="ECO:0000256" key="15">
    <source>
        <dbReference type="PIRSR" id="PIRSR000099-3"/>
    </source>
</evidence>
<dbReference type="HAMAP" id="MF_01024">
    <property type="entry name" value="HisD"/>
    <property type="match status" value="1"/>
</dbReference>
<dbReference type="RefSeq" id="WP_008481786.1">
    <property type="nucleotide sequence ID" value="NZ_CAGS01000711.1"/>
</dbReference>
<feature type="binding site" evidence="11 15">
    <location>
        <position position="437"/>
    </location>
    <ligand>
        <name>substrate</name>
    </ligand>
</feature>
<evidence type="ECO:0000256" key="2">
    <source>
        <dbReference type="ARBA" id="ARBA00010178"/>
    </source>
</evidence>
<protein>
    <recommendedName>
        <fullName evidence="3 11">Histidinol dehydrogenase</fullName>
        <shortName evidence="11">HDH</shortName>
        <ecNumber evidence="3 11">1.1.1.23</ecNumber>
    </recommendedName>
</protein>
<evidence type="ECO:0000256" key="17">
    <source>
        <dbReference type="RuleBase" id="RU004175"/>
    </source>
</evidence>
<feature type="binding site" evidence="11 16">
    <location>
        <position position="437"/>
    </location>
    <ligand>
        <name>Zn(2+)</name>
        <dbReference type="ChEBI" id="CHEBI:29105"/>
    </ligand>
</feature>
<proteinExistence type="inferred from homology"/>
<evidence type="ECO:0000256" key="9">
    <source>
        <dbReference type="ARBA" id="ARBA00023102"/>
    </source>
</evidence>
<dbReference type="InterPro" id="IPR012131">
    <property type="entry name" value="Hstdl_DH"/>
</dbReference>
<dbReference type="PIRSF" id="PIRSF000099">
    <property type="entry name" value="Histidinol_dh"/>
    <property type="match status" value="1"/>
</dbReference>
<comment type="function">
    <text evidence="11">Catalyzes the sequential NAD-dependent oxidations of L-histidinol to L-histidinaldehyde and then to L-histidine.</text>
</comment>
<keyword evidence="4 11" id="KW-0028">Amino-acid biosynthesis</keyword>
<evidence type="ECO:0000256" key="12">
    <source>
        <dbReference type="PIRNR" id="PIRNR000099"/>
    </source>
</evidence>
<dbReference type="FunFam" id="3.40.50.1980:FF:000026">
    <property type="entry name" value="Histidinol dehydrogenase"/>
    <property type="match status" value="1"/>
</dbReference>
<evidence type="ECO:0000256" key="1">
    <source>
        <dbReference type="ARBA" id="ARBA00004940"/>
    </source>
</evidence>
<evidence type="ECO:0000256" key="16">
    <source>
        <dbReference type="PIRSR" id="PIRSR000099-4"/>
    </source>
</evidence>
<feature type="binding site" evidence="11 16">
    <location>
        <position position="279"/>
    </location>
    <ligand>
        <name>Zn(2+)</name>
        <dbReference type="ChEBI" id="CHEBI:29105"/>
    </ligand>
</feature>
<organism evidence="18 19">
    <name type="scientific">Nitrolancea hollandica Lb</name>
    <dbReference type="NCBI Taxonomy" id="1129897"/>
    <lineage>
        <taxon>Bacteria</taxon>
        <taxon>Pseudomonadati</taxon>
        <taxon>Thermomicrobiota</taxon>
        <taxon>Thermomicrobia</taxon>
        <taxon>Sphaerobacterales</taxon>
        <taxon>Sphaerobacterineae</taxon>
        <taxon>Sphaerobacteraceae</taxon>
        <taxon>Nitrolancea</taxon>
    </lineage>
</organism>
<evidence type="ECO:0000256" key="3">
    <source>
        <dbReference type="ARBA" id="ARBA00012965"/>
    </source>
</evidence>
<feature type="active site" description="Proton acceptor" evidence="11 13">
    <location>
        <position position="344"/>
    </location>
</feature>
<feature type="binding site" evidence="11 15">
    <location>
        <position position="276"/>
    </location>
    <ligand>
        <name>substrate</name>
    </ligand>
</feature>
<feature type="binding site" evidence="11 15">
    <location>
        <position position="345"/>
    </location>
    <ligand>
        <name>substrate</name>
    </ligand>
</feature>
<dbReference type="EMBL" id="CAGS01000711">
    <property type="protein sequence ID" value="CCF86141.1"/>
    <property type="molecule type" value="Genomic_DNA"/>
</dbReference>
<dbReference type="AlphaFoldDB" id="I4EN78"/>
<dbReference type="NCBIfam" id="TIGR00069">
    <property type="entry name" value="hisD"/>
    <property type="match status" value="1"/>
</dbReference>
<evidence type="ECO:0000256" key="10">
    <source>
        <dbReference type="ARBA" id="ARBA00049489"/>
    </source>
</evidence>
<dbReference type="SUPFAM" id="SSF53720">
    <property type="entry name" value="ALDH-like"/>
    <property type="match status" value="1"/>
</dbReference>
<keyword evidence="6 11" id="KW-0862">Zinc</keyword>
<name>I4EN78_9BACT</name>
<dbReference type="Pfam" id="PF00815">
    <property type="entry name" value="Histidinol_dh"/>
    <property type="match status" value="1"/>
</dbReference>
<feature type="binding site" evidence="11 14">
    <location>
        <position position="208"/>
    </location>
    <ligand>
        <name>NAD(+)</name>
        <dbReference type="ChEBI" id="CHEBI:57540"/>
    </ligand>
</feature>
<dbReference type="Proteomes" id="UP000004221">
    <property type="component" value="Unassembled WGS sequence"/>
</dbReference>
<feature type="binding site" evidence="11 14">
    <location>
        <position position="146"/>
    </location>
    <ligand>
        <name>NAD(+)</name>
        <dbReference type="ChEBI" id="CHEBI:57540"/>
    </ligand>
</feature>
<accession>I4EN78</accession>
<comment type="cofactor">
    <cofactor evidence="11 16">
        <name>Zn(2+)</name>
        <dbReference type="ChEBI" id="CHEBI:29105"/>
    </cofactor>
    <text evidence="11 16">Binds 1 zinc ion per subunit.</text>
</comment>
<comment type="catalytic activity">
    <reaction evidence="10 11">
        <text>L-histidinol + 2 NAD(+) + H2O = L-histidine + 2 NADH + 3 H(+)</text>
        <dbReference type="Rhea" id="RHEA:20641"/>
        <dbReference type="ChEBI" id="CHEBI:15377"/>
        <dbReference type="ChEBI" id="CHEBI:15378"/>
        <dbReference type="ChEBI" id="CHEBI:57540"/>
        <dbReference type="ChEBI" id="CHEBI:57595"/>
        <dbReference type="ChEBI" id="CHEBI:57699"/>
        <dbReference type="ChEBI" id="CHEBI:57945"/>
        <dbReference type="EC" id="1.1.1.23"/>
    </reaction>
</comment>
<feature type="binding site" evidence="11 15">
    <location>
        <position position="279"/>
    </location>
    <ligand>
        <name>substrate</name>
    </ligand>
</feature>
<dbReference type="CDD" id="cd06572">
    <property type="entry name" value="Histidinol_dh"/>
    <property type="match status" value="1"/>
</dbReference>
<keyword evidence="9 11" id="KW-0368">Histidine biosynthesis</keyword>
<dbReference type="InterPro" id="IPR022695">
    <property type="entry name" value="Histidinol_DH_monofunct"/>
</dbReference>
<evidence type="ECO:0000256" key="7">
    <source>
        <dbReference type="ARBA" id="ARBA00023002"/>
    </source>
</evidence>
<keyword evidence="8 11" id="KW-0520">NAD</keyword>
<dbReference type="FunFam" id="3.40.50.1980:FF:000001">
    <property type="entry name" value="Histidinol dehydrogenase"/>
    <property type="match status" value="1"/>
</dbReference>
<dbReference type="InterPro" id="IPR001692">
    <property type="entry name" value="Histidinol_DH_CS"/>
</dbReference>
<dbReference type="InterPro" id="IPR016161">
    <property type="entry name" value="Ald_DH/histidinol_DH"/>
</dbReference>
<evidence type="ECO:0000256" key="5">
    <source>
        <dbReference type="ARBA" id="ARBA00022723"/>
    </source>
</evidence>